<reference evidence="3" key="1">
    <citation type="submission" date="2025-08" db="UniProtKB">
        <authorList>
            <consortium name="RefSeq"/>
        </authorList>
    </citation>
    <scope>IDENTIFICATION</scope>
</reference>
<name>A0ABM1EYX9_PRICU</name>
<protein>
    <submittedName>
        <fullName evidence="3">Uncharacterized protein LOC106817251</fullName>
    </submittedName>
</protein>
<dbReference type="InterPro" id="IPR048366">
    <property type="entry name" value="TNP-like_GBD"/>
</dbReference>
<organism evidence="2 3">
    <name type="scientific">Priapulus caudatus</name>
    <name type="common">Priapulid worm</name>
    <dbReference type="NCBI Taxonomy" id="37621"/>
    <lineage>
        <taxon>Eukaryota</taxon>
        <taxon>Metazoa</taxon>
        <taxon>Ecdysozoa</taxon>
        <taxon>Scalidophora</taxon>
        <taxon>Priapulida</taxon>
        <taxon>Priapulimorpha</taxon>
        <taxon>Priapulimorphida</taxon>
        <taxon>Priapulidae</taxon>
        <taxon>Priapulus</taxon>
    </lineage>
</organism>
<dbReference type="Pfam" id="PF21788">
    <property type="entry name" value="TNP-like_GBD"/>
    <property type="match status" value="1"/>
</dbReference>
<evidence type="ECO:0000259" key="1">
    <source>
        <dbReference type="Pfam" id="PF21788"/>
    </source>
</evidence>
<sequence>MRVNLAAQVLSYSVGRLLQANSGEEAQETAKFVLLMDRFFDCLNVRSHNEAERKRKPDLLPFRNADDARFHFLEHEFLGYVNEWANAAATRPGNYTKAARNAMFLSQQTSEGLWMTVHSVIEATRYLLNNGVEFVFTNVFCQDPIEEHFGRHRGLGRRCDNPNLWTFGYQENKIRMQRSLAHAFYSRGNVTSHMKRQRLSAISNSPLKNCKRK</sequence>
<accession>A0ABM1EYX9</accession>
<dbReference type="RefSeq" id="XP_014677400.1">
    <property type="nucleotide sequence ID" value="XM_014821914.1"/>
</dbReference>
<gene>
    <name evidence="3" type="primary">LOC106817251</name>
</gene>
<feature type="domain" description="Transposable element P transposase-like GTP-binding insertion" evidence="1">
    <location>
        <begin position="1"/>
        <end position="54"/>
    </location>
</feature>
<keyword evidence="2" id="KW-1185">Reference proteome</keyword>
<dbReference type="Proteomes" id="UP000695022">
    <property type="component" value="Unplaced"/>
</dbReference>
<dbReference type="GeneID" id="106817251"/>
<evidence type="ECO:0000313" key="3">
    <source>
        <dbReference type="RefSeq" id="XP_014677400.1"/>
    </source>
</evidence>
<proteinExistence type="predicted"/>
<evidence type="ECO:0000313" key="2">
    <source>
        <dbReference type="Proteomes" id="UP000695022"/>
    </source>
</evidence>